<dbReference type="AlphaFoldDB" id="A0A8R1E954"/>
<keyword evidence="2" id="KW-1185">Reference proteome</keyword>
<organism evidence="1 2">
    <name type="scientific">Caenorhabditis japonica</name>
    <dbReference type="NCBI Taxonomy" id="281687"/>
    <lineage>
        <taxon>Eukaryota</taxon>
        <taxon>Metazoa</taxon>
        <taxon>Ecdysozoa</taxon>
        <taxon>Nematoda</taxon>
        <taxon>Chromadorea</taxon>
        <taxon>Rhabditida</taxon>
        <taxon>Rhabditina</taxon>
        <taxon>Rhabditomorpha</taxon>
        <taxon>Rhabditoidea</taxon>
        <taxon>Rhabditidae</taxon>
        <taxon>Peloderinae</taxon>
        <taxon>Caenorhabditis</taxon>
    </lineage>
</organism>
<accession>A0A8R1E954</accession>
<reference evidence="2" key="1">
    <citation type="submission" date="2010-08" db="EMBL/GenBank/DDBJ databases">
        <authorList>
            <consortium name="Caenorhabditis japonica Sequencing Consortium"/>
            <person name="Wilson R.K."/>
        </authorList>
    </citation>
    <scope>NUCLEOTIDE SEQUENCE [LARGE SCALE GENOMIC DNA]</scope>
    <source>
        <strain evidence="2">DF5081</strain>
    </source>
</reference>
<proteinExistence type="predicted"/>
<dbReference type="EnsemblMetazoa" id="CJA25563.1">
    <property type="protein sequence ID" value="CJA25563.1"/>
    <property type="gene ID" value="WBGene00181135"/>
</dbReference>
<reference evidence="1" key="2">
    <citation type="submission" date="2022-06" db="UniProtKB">
        <authorList>
            <consortium name="EnsemblMetazoa"/>
        </authorList>
    </citation>
    <scope>IDENTIFICATION</scope>
    <source>
        <strain evidence="1">DF5081</strain>
    </source>
</reference>
<name>A0A8R1E954_CAEJA</name>
<evidence type="ECO:0000313" key="1">
    <source>
        <dbReference type="EnsemblMetazoa" id="CJA25563.1"/>
    </source>
</evidence>
<evidence type="ECO:0000313" key="2">
    <source>
        <dbReference type="Proteomes" id="UP000005237"/>
    </source>
</evidence>
<protein>
    <submittedName>
        <fullName evidence="1">Uncharacterized protein</fullName>
    </submittedName>
</protein>
<dbReference type="Proteomes" id="UP000005237">
    <property type="component" value="Unassembled WGS sequence"/>
</dbReference>
<sequence length="70" mass="7871">MMPAESIHSVCPVWRNACPASFYLTTGDQFAPPCAFDTDTQRSSVTNAMMFLCFRVVVQNTTRKDLSYTL</sequence>